<keyword evidence="2" id="KW-1185">Reference proteome</keyword>
<dbReference type="AlphaFoldDB" id="A0AAV6ZV61"/>
<proteinExistence type="predicted"/>
<reference evidence="1" key="1">
    <citation type="thesis" date="2020" institute="ProQuest LLC" country="789 East Eisenhower Parkway, Ann Arbor, MI, USA">
        <title>Comparative Genomics and Chromosome Evolution.</title>
        <authorList>
            <person name="Mudd A.B."/>
        </authorList>
    </citation>
    <scope>NUCLEOTIDE SEQUENCE</scope>
    <source>
        <strain evidence="1">237g6f4</strain>
        <tissue evidence="1">Blood</tissue>
    </source>
</reference>
<comment type="caution">
    <text evidence="1">The sequence shown here is derived from an EMBL/GenBank/DDBJ whole genome shotgun (WGS) entry which is preliminary data.</text>
</comment>
<dbReference type="Proteomes" id="UP000824782">
    <property type="component" value="Unassembled WGS sequence"/>
</dbReference>
<evidence type="ECO:0000313" key="2">
    <source>
        <dbReference type="Proteomes" id="UP000824782"/>
    </source>
</evidence>
<dbReference type="EMBL" id="WNYA01000011">
    <property type="protein sequence ID" value="KAG8552385.1"/>
    <property type="molecule type" value="Genomic_DNA"/>
</dbReference>
<accession>A0AAV6ZV61</accession>
<protein>
    <submittedName>
        <fullName evidence="1">Uncharacterized protein</fullName>
    </submittedName>
</protein>
<evidence type="ECO:0000313" key="1">
    <source>
        <dbReference type="EMBL" id="KAG8552385.1"/>
    </source>
</evidence>
<sequence>MKATSGKQAIKQGAGERWGHTTRLLSFHFVLLQKARSCSSFQQKPGKQRG</sequence>
<organism evidence="1 2">
    <name type="scientific">Engystomops pustulosus</name>
    <name type="common">Tungara frog</name>
    <name type="synonym">Physalaemus pustulosus</name>
    <dbReference type="NCBI Taxonomy" id="76066"/>
    <lineage>
        <taxon>Eukaryota</taxon>
        <taxon>Metazoa</taxon>
        <taxon>Chordata</taxon>
        <taxon>Craniata</taxon>
        <taxon>Vertebrata</taxon>
        <taxon>Euteleostomi</taxon>
        <taxon>Amphibia</taxon>
        <taxon>Batrachia</taxon>
        <taxon>Anura</taxon>
        <taxon>Neobatrachia</taxon>
        <taxon>Hyloidea</taxon>
        <taxon>Leptodactylidae</taxon>
        <taxon>Leiuperinae</taxon>
        <taxon>Engystomops</taxon>
    </lineage>
</organism>
<gene>
    <name evidence="1" type="ORF">GDO81_004507</name>
</gene>
<name>A0AAV6ZV61_ENGPU</name>